<feature type="region of interest" description="Disordered" evidence="1">
    <location>
        <begin position="41"/>
        <end position="112"/>
    </location>
</feature>
<dbReference type="Proteomes" id="UP000006727">
    <property type="component" value="Chromosome 13"/>
</dbReference>
<sequence>MTIRTFVAIDEQRAGVKQLKEELKHLKSMIEDMSEDIGDLQAESPRVHCRNSSQRHAASPKRLSVSPVRRSPPTKFVRSASWSQASSPLSPGARTASGRKKDGGAEGTGDKALQIGIVKLSPRALLETQEADMPFK</sequence>
<dbReference type="EnsemblPlants" id="Pp3c13_8660V3.2">
    <property type="protein sequence ID" value="Pp3c13_8660V3.2"/>
    <property type="gene ID" value="Pp3c13_8660"/>
</dbReference>
<dbReference type="EMBL" id="ABEU02000013">
    <property type="status" value="NOT_ANNOTATED_CDS"/>
    <property type="molecule type" value="Genomic_DNA"/>
</dbReference>
<reference evidence="2 3" key="1">
    <citation type="journal article" date="2008" name="Science">
        <title>The Physcomitrella genome reveals evolutionary insights into the conquest of land by plants.</title>
        <authorList>
            <person name="Rensing S."/>
            <person name="Lang D."/>
            <person name="Zimmer A."/>
            <person name="Terry A."/>
            <person name="Salamov A."/>
            <person name="Shapiro H."/>
            <person name="Nishiyama T."/>
            <person name="Perroud P.-F."/>
            <person name="Lindquist E."/>
            <person name="Kamisugi Y."/>
            <person name="Tanahashi T."/>
            <person name="Sakakibara K."/>
            <person name="Fujita T."/>
            <person name="Oishi K."/>
            <person name="Shin-I T."/>
            <person name="Kuroki Y."/>
            <person name="Toyoda A."/>
            <person name="Suzuki Y."/>
            <person name="Hashimoto A."/>
            <person name="Yamaguchi K."/>
            <person name="Sugano A."/>
            <person name="Kohara Y."/>
            <person name="Fujiyama A."/>
            <person name="Anterola A."/>
            <person name="Aoki S."/>
            <person name="Ashton N."/>
            <person name="Barbazuk W.B."/>
            <person name="Barker E."/>
            <person name="Bennetzen J."/>
            <person name="Bezanilla M."/>
            <person name="Blankenship R."/>
            <person name="Cho S.H."/>
            <person name="Dutcher S."/>
            <person name="Estelle M."/>
            <person name="Fawcett J.A."/>
            <person name="Gundlach H."/>
            <person name="Hanada K."/>
            <person name="Heyl A."/>
            <person name="Hicks K.A."/>
            <person name="Hugh J."/>
            <person name="Lohr M."/>
            <person name="Mayer K."/>
            <person name="Melkozernov A."/>
            <person name="Murata T."/>
            <person name="Nelson D."/>
            <person name="Pils B."/>
            <person name="Prigge M."/>
            <person name="Reiss B."/>
            <person name="Renner T."/>
            <person name="Rombauts S."/>
            <person name="Rushton P."/>
            <person name="Sanderfoot A."/>
            <person name="Schween G."/>
            <person name="Shiu S.-H."/>
            <person name="Stueber K."/>
            <person name="Theodoulou F.L."/>
            <person name="Tu H."/>
            <person name="Van de Peer Y."/>
            <person name="Verrier P.J."/>
            <person name="Waters E."/>
            <person name="Wood A."/>
            <person name="Yang L."/>
            <person name="Cove D."/>
            <person name="Cuming A."/>
            <person name="Hasebe M."/>
            <person name="Lucas S."/>
            <person name="Mishler D.B."/>
            <person name="Reski R."/>
            <person name="Grigoriev I."/>
            <person name="Quatrano R.S."/>
            <person name="Boore J.L."/>
        </authorList>
    </citation>
    <scope>NUCLEOTIDE SEQUENCE [LARGE SCALE GENOMIC DNA]</scope>
    <source>
        <strain evidence="2 3">cv. Gransden 2004</strain>
    </source>
</reference>
<dbReference type="AlphaFoldDB" id="A9S6M7"/>
<dbReference type="Gramene" id="Pp3c13_8660V3.2">
    <property type="protein sequence ID" value="Pp3c13_8660V3.2"/>
    <property type="gene ID" value="Pp3c13_8660"/>
</dbReference>
<evidence type="ECO:0000313" key="2">
    <source>
        <dbReference type="EnsemblPlants" id="Pp3c13_8660V3.2"/>
    </source>
</evidence>
<gene>
    <name evidence="2" type="primary">LOC112290444</name>
</gene>
<protein>
    <submittedName>
        <fullName evidence="2">Uncharacterized protein</fullName>
    </submittedName>
</protein>
<proteinExistence type="predicted"/>
<evidence type="ECO:0000313" key="3">
    <source>
        <dbReference type="Proteomes" id="UP000006727"/>
    </source>
</evidence>
<organism evidence="2 3">
    <name type="scientific">Physcomitrium patens</name>
    <name type="common">Spreading-leaved earth moss</name>
    <name type="synonym">Physcomitrella patens</name>
    <dbReference type="NCBI Taxonomy" id="3218"/>
    <lineage>
        <taxon>Eukaryota</taxon>
        <taxon>Viridiplantae</taxon>
        <taxon>Streptophyta</taxon>
        <taxon>Embryophyta</taxon>
        <taxon>Bryophyta</taxon>
        <taxon>Bryophytina</taxon>
        <taxon>Bryopsida</taxon>
        <taxon>Funariidae</taxon>
        <taxon>Funariales</taxon>
        <taxon>Funariaceae</taxon>
        <taxon>Physcomitrium</taxon>
    </lineage>
</organism>
<keyword evidence="3" id="KW-1185">Reference proteome</keyword>
<dbReference type="HOGENOM" id="CLU_1655102_0_0_1"/>
<reference evidence="2" key="3">
    <citation type="submission" date="2020-12" db="UniProtKB">
        <authorList>
            <consortium name="EnsemblPlants"/>
        </authorList>
    </citation>
    <scope>IDENTIFICATION</scope>
</reference>
<accession>A9S6M7</accession>
<evidence type="ECO:0000256" key="1">
    <source>
        <dbReference type="SAM" id="MobiDB-lite"/>
    </source>
</evidence>
<name>A9S6M7_PHYPA</name>
<feature type="compositionally biased region" description="Low complexity" evidence="1">
    <location>
        <begin position="79"/>
        <end position="91"/>
    </location>
</feature>
<reference evidence="2 3" key="2">
    <citation type="journal article" date="2018" name="Plant J.">
        <title>The Physcomitrella patens chromosome-scale assembly reveals moss genome structure and evolution.</title>
        <authorList>
            <person name="Lang D."/>
            <person name="Ullrich K.K."/>
            <person name="Murat F."/>
            <person name="Fuchs J."/>
            <person name="Jenkins J."/>
            <person name="Haas F.B."/>
            <person name="Piednoel M."/>
            <person name="Gundlach H."/>
            <person name="Van Bel M."/>
            <person name="Meyberg R."/>
            <person name="Vives C."/>
            <person name="Morata J."/>
            <person name="Symeonidi A."/>
            <person name="Hiss M."/>
            <person name="Muchero W."/>
            <person name="Kamisugi Y."/>
            <person name="Saleh O."/>
            <person name="Blanc G."/>
            <person name="Decker E.L."/>
            <person name="van Gessel N."/>
            <person name="Grimwood J."/>
            <person name="Hayes R.D."/>
            <person name="Graham S.W."/>
            <person name="Gunter L.E."/>
            <person name="McDaniel S.F."/>
            <person name="Hoernstein S.N.W."/>
            <person name="Larsson A."/>
            <person name="Li F.W."/>
            <person name="Perroud P.F."/>
            <person name="Phillips J."/>
            <person name="Ranjan P."/>
            <person name="Rokshar D.S."/>
            <person name="Rothfels C.J."/>
            <person name="Schneider L."/>
            <person name="Shu S."/>
            <person name="Stevenson D.W."/>
            <person name="Thummler F."/>
            <person name="Tillich M."/>
            <person name="Villarreal Aguilar J.C."/>
            <person name="Widiez T."/>
            <person name="Wong G.K."/>
            <person name="Wymore A."/>
            <person name="Zhang Y."/>
            <person name="Zimmer A.D."/>
            <person name="Quatrano R.S."/>
            <person name="Mayer K.F.X."/>
            <person name="Goodstein D."/>
            <person name="Casacuberta J.M."/>
            <person name="Vandepoele K."/>
            <person name="Reski R."/>
            <person name="Cuming A.C."/>
            <person name="Tuskan G.A."/>
            <person name="Maumus F."/>
            <person name="Salse J."/>
            <person name="Schmutz J."/>
            <person name="Rensing S.A."/>
        </authorList>
    </citation>
    <scope>NUCLEOTIDE SEQUENCE [LARGE SCALE GENOMIC DNA]</scope>
    <source>
        <strain evidence="2 3">cv. Gransden 2004</strain>
    </source>
</reference>